<protein>
    <recommendedName>
        <fullName evidence="9">Methylenetetrahydrofolate reductase</fullName>
    </recommendedName>
</protein>
<dbReference type="PANTHER" id="PTHR45754:SF3">
    <property type="entry name" value="METHYLENETETRAHYDROFOLATE REDUCTASE (NADPH)"/>
    <property type="match status" value="1"/>
</dbReference>
<accession>A0A345Y6D1</accession>
<dbReference type="InterPro" id="IPR003171">
    <property type="entry name" value="Mehydrof_redctse-like"/>
</dbReference>
<comment type="similarity">
    <text evidence="3 9">Belongs to the methylenetetrahydrofolate reductase family.</text>
</comment>
<dbReference type="OrthoDB" id="9812555at2"/>
<keyword evidence="4 9" id="KW-0285">Flavoprotein</keyword>
<dbReference type="GO" id="GO:0005829">
    <property type="term" value="C:cytosol"/>
    <property type="evidence" value="ECO:0007669"/>
    <property type="project" value="TreeGrafter"/>
</dbReference>
<dbReference type="CDD" id="cd00537">
    <property type="entry name" value="MTHFR"/>
    <property type="match status" value="1"/>
</dbReference>
<dbReference type="InterPro" id="IPR029041">
    <property type="entry name" value="FAD-linked_oxidoreductase-like"/>
</dbReference>
<evidence type="ECO:0000313" key="11">
    <source>
        <dbReference type="Proteomes" id="UP000254537"/>
    </source>
</evidence>
<evidence type="ECO:0000313" key="10">
    <source>
        <dbReference type="EMBL" id="AXK39483.1"/>
    </source>
</evidence>
<dbReference type="UniPathway" id="UPA00193"/>
<dbReference type="Pfam" id="PF02219">
    <property type="entry name" value="MTHFR"/>
    <property type="match status" value="1"/>
</dbReference>
<dbReference type="AlphaFoldDB" id="A0A345Y6D1"/>
<dbReference type="SUPFAM" id="SSF51730">
    <property type="entry name" value="FAD-linked oxidoreductase"/>
    <property type="match status" value="1"/>
</dbReference>
<dbReference type="Proteomes" id="UP000254537">
    <property type="component" value="Chromosome"/>
</dbReference>
<evidence type="ECO:0000256" key="9">
    <source>
        <dbReference type="RuleBase" id="RU003862"/>
    </source>
</evidence>
<dbReference type="EMBL" id="CP031337">
    <property type="protein sequence ID" value="AXK39483.1"/>
    <property type="molecule type" value="Genomic_DNA"/>
</dbReference>
<evidence type="ECO:0000256" key="1">
    <source>
        <dbReference type="ARBA" id="ARBA00001974"/>
    </source>
</evidence>
<dbReference type="GO" id="GO:0071949">
    <property type="term" value="F:FAD binding"/>
    <property type="evidence" value="ECO:0007669"/>
    <property type="project" value="TreeGrafter"/>
</dbReference>
<evidence type="ECO:0000256" key="5">
    <source>
        <dbReference type="ARBA" id="ARBA00022827"/>
    </source>
</evidence>
<dbReference type="RefSeq" id="WP_115433415.1">
    <property type="nucleotide sequence ID" value="NZ_CP031337.1"/>
</dbReference>
<dbReference type="GO" id="GO:0009086">
    <property type="term" value="P:methionine biosynthetic process"/>
    <property type="evidence" value="ECO:0007669"/>
    <property type="project" value="TreeGrafter"/>
</dbReference>
<evidence type="ECO:0000256" key="6">
    <source>
        <dbReference type="ARBA" id="ARBA00023002"/>
    </source>
</evidence>
<keyword evidence="5 9" id="KW-0274">FAD</keyword>
<evidence type="ECO:0000256" key="3">
    <source>
        <dbReference type="ARBA" id="ARBA00006743"/>
    </source>
</evidence>
<evidence type="ECO:0000256" key="2">
    <source>
        <dbReference type="ARBA" id="ARBA00004777"/>
    </source>
</evidence>
<comment type="pathway">
    <text evidence="2 9">One-carbon metabolism; tetrahydrofolate interconversion.</text>
</comment>
<reference evidence="10 11" key="1">
    <citation type="submission" date="2018-07" db="EMBL/GenBank/DDBJ databases">
        <title>Crenobacter cavernae sp. nov., isolated from a karst cave.</title>
        <authorList>
            <person name="Zhu H."/>
        </authorList>
    </citation>
    <scope>NUCLEOTIDE SEQUENCE [LARGE SCALE GENOMIC DNA]</scope>
    <source>
        <strain evidence="10 11">K1W11S-77</strain>
    </source>
</reference>
<dbReference type="GO" id="GO:0106312">
    <property type="term" value="F:methylenetetrahydrofolate reductase (NADH) activity"/>
    <property type="evidence" value="ECO:0007669"/>
    <property type="project" value="UniProtKB-EC"/>
</dbReference>
<dbReference type="PANTHER" id="PTHR45754">
    <property type="entry name" value="METHYLENETETRAHYDROFOLATE REDUCTASE"/>
    <property type="match status" value="1"/>
</dbReference>
<comment type="cofactor">
    <cofactor evidence="1 9">
        <name>FAD</name>
        <dbReference type="ChEBI" id="CHEBI:57692"/>
    </cofactor>
</comment>
<comment type="pathway">
    <text evidence="7">Amino-acid biosynthesis; L-methionine biosynthesis via de novo pathway.</text>
</comment>
<evidence type="ECO:0000256" key="8">
    <source>
        <dbReference type="ARBA" id="ARBA00048628"/>
    </source>
</evidence>
<gene>
    <name evidence="10" type="ORF">DWG20_08570</name>
</gene>
<dbReference type="Gene3D" id="3.20.20.220">
    <property type="match status" value="1"/>
</dbReference>
<keyword evidence="6 9" id="KW-0560">Oxidoreductase</keyword>
<name>A0A345Y6D1_9NEIS</name>
<dbReference type="GO" id="GO:0035999">
    <property type="term" value="P:tetrahydrofolate interconversion"/>
    <property type="evidence" value="ECO:0007669"/>
    <property type="project" value="UniProtKB-UniPathway"/>
</dbReference>
<proteinExistence type="inferred from homology"/>
<sequence>MTLPISIELYPGINPAGAARSAELASRLAPLAPAFVSVTDGAGGISRAAGLALSDALNAQGFAVAPHLSTAGLDQATATERLAEFSDRKAKTLFALRGDTPSGMGERGDFRYASDLVRFMRETLGDGPDILVAAYPEVHPQAKSAHTDLAALKAKQDAGATGAVTQYFYNADAYRYFADAAVRAGVTLPIVPGVLPLTRVSMARLAEVRGVELPRWMKRALDACHGDAAALASFGREVGARLVSQLIAAGAPGVHFFAPGAAEIEMASLILADTGLTPPKAA</sequence>
<evidence type="ECO:0000256" key="7">
    <source>
        <dbReference type="ARBA" id="ARBA00034478"/>
    </source>
</evidence>
<organism evidence="10 11">
    <name type="scientific">Crenobacter cavernae</name>
    <dbReference type="NCBI Taxonomy" id="2290923"/>
    <lineage>
        <taxon>Bacteria</taxon>
        <taxon>Pseudomonadati</taxon>
        <taxon>Pseudomonadota</taxon>
        <taxon>Betaproteobacteria</taxon>
        <taxon>Neisseriales</taxon>
        <taxon>Neisseriaceae</taxon>
        <taxon>Crenobacter</taxon>
    </lineage>
</organism>
<dbReference type="KEGG" id="ccah:DWG20_08570"/>
<evidence type="ECO:0000256" key="4">
    <source>
        <dbReference type="ARBA" id="ARBA00022630"/>
    </source>
</evidence>
<comment type="catalytic activity">
    <reaction evidence="8">
        <text>(6S)-5-methyl-5,6,7,8-tetrahydrofolate + NAD(+) = (6R)-5,10-methylene-5,6,7,8-tetrahydrofolate + NADH + H(+)</text>
        <dbReference type="Rhea" id="RHEA:19821"/>
        <dbReference type="ChEBI" id="CHEBI:15378"/>
        <dbReference type="ChEBI" id="CHEBI:15636"/>
        <dbReference type="ChEBI" id="CHEBI:18608"/>
        <dbReference type="ChEBI" id="CHEBI:57540"/>
        <dbReference type="ChEBI" id="CHEBI:57945"/>
        <dbReference type="EC" id="1.5.1.54"/>
    </reaction>
    <physiologicalReaction direction="right-to-left" evidence="8">
        <dbReference type="Rhea" id="RHEA:19823"/>
    </physiologicalReaction>
</comment>